<accession>A0ABQ6AMI4</accession>
<comment type="caution">
    <text evidence="3">The sequence shown here is derived from an EMBL/GenBank/DDBJ whole genome shotgun (WGS) entry which is preliminary data.</text>
</comment>
<evidence type="ECO:0000313" key="3">
    <source>
        <dbReference type="EMBL" id="GLR76588.1"/>
    </source>
</evidence>
<dbReference type="NCBIfam" id="NF041384">
    <property type="entry name" value="YHS_seleno_dom"/>
    <property type="match status" value="1"/>
</dbReference>
<dbReference type="EMBL" id="BSOU01000012">
    <property type="protein sequence ID" value="GLR76588.1"/>
    <property type="molecule type" value="Genomic_DNA"/>
</dbReference>
<keyword evidence="4" id="KW-1185">Reference proteome</keyword>
<reference evidence="4" key="1">
    <citation type="journal article" date="2019" name="Int. J. Syst. Evol. Microbiol.">
        <title>The Global Catalogue of Microorganisms (GCM) 10K type strain sequencing project: providing services to taxonomists for standard genome sequencing and annotation.</title>
        <authorList>
            <consortium name="The Broad Institute Genomics Platform"/>
            <consortium name="The Broad Institute Genome Sequencing Center for Infectious Disease"/>
            <person name="Wu L."/>
            <person name="Ma J."/>
        </authorList>
    </citation>
    <scope>NUCLEOTIDE SEQUENCE [LARGE SCALE GENOMIC DNA]</scope>
    <source>
        <strain evidence="4">NBRC 105001</strain>
    </source>
</reference>
<organism evidence="3 4">
    <name type="scientific">Aliivibrio sifiae</name>
    <dbReference type="NCBI Taxonomy" id="566293"/>
    <lineage>
        <taxon>Bacteria</taxon>
        <taxon>Pseudomonadati</taxon>
        <taxon>Pseudomonadota</taxon>
        <taxon>Gammaproteobacteria</taxon>
        <taxon>Vibrionales</taxon>
        <taxon>Vibrionaceae</taxon>
        <taxon>Aliivibrio</taxon>
    </lineage>
</organism>
<dbReference type="InterPro" id="IPR007029">
    <property type="entry name" value="YHS_dom"/>
</dbReference>
<feature type="signal peptide" evidence="1">
    <location>
        <begin position="1"/>
        <end position="20"/>
    </location>
</feature>
<evidence type="ECO:0000256" key="1">
    <source>
        <dbReference type="SAM" id="SignalP"/>
    </source>
</evidence>
<protein>
    <recommendedName>
        <fullName evidence="2">YHS domain-containing protein</fullName>
    </recommendedName>
</protein>
<dbReference type="Proteomes" id="UP001156660">
    <property type="component" value="Unassembled WGS sequence"/>
</dbReference>
<name>A0ABQ6AMI4_9GAMM</name>
<keyword evidence="1" id="KW-0732">Signal</keyword>
<sequence length="148" mass="16760">MIMKKLLCFFILLFSQATFASDAIYTGFFSNKAIDGYDSVSYFTAEKPLKGSSEFVTSYMNADWYFISQENLDLFSENPTKYAPQYGGFCAWAIAAKNDRAPGDPNQFSIVDGKLYLNYDAGVKALWEKDIQGFITKGDKNWPKLLKN</sequence>
<feature type="chain" id="PRO_5046109151" description="YHS domain-containing protein" evidence="1">
    <location>
        <begin position="21"/>
        <end position="148"/>
    </location>
</feature>
<evidence type="ECO:0000313" key="4">
    <source>
        <dbReference type="Proteomes" id="UP001156660"/>
    </source>
</evidence>
<evidence type="ECO:0000259" key="2">
    <source>
        <dbReference type="Pfam" id="PF04945"/>
    </source>
</evidence>
<feature type="domain" description="YHS" evidence="2">
    <location>
        <begin position="40"/>
        <end position="86"/>
    </location>
</feature>
<dbReference type="Pfam" id="PF04945">
    <property type="entry name" value="YHS"/>
    <property type="match status" value="1"/>
</dbReference>
<proteinExistence type="predicted"/>
<gene>
    <name evidence="3" type="ORF">GCM10007855_34630</name>
</gene>